<accession>A0A4Q7LVV2</accession>
<keyword evidence="2" id="KW-0472">Membrane</keyword>
<feature type="transmembrane region" description="Helical" evidence="2">
    <location>
        <begin position="23"/>
        <end position="44"/>
    </location>
</feature>
<evidence type="ECO:0000313" key="4">
    <source>
        <dbReference type="Proteomes" id="UP000293433"/>
    </source>
</evidence>
<dbReference type="EMBL" id="SGWV01000007">
    <property type="protein sequence ID" value="RZS58527.1"/>
    <property type="molecule type" value="Genomic_DNA"/>
</dbReference>
<comment type="subcellular location">
    <subcellularLocation>
        <location evidence="1">Cell inner membrane</location>
        <topology evidence="1">Single-pass type II membrane protein</topology>
    </subcellularLocation>
</comment>
<gene>
    <name evidence="3" type="ORF">EV685_0821</name>
</gene>
<evidence type="ECO:0000256" key="1">
    <source>
        <dbReference type="ARBA" id="ARBA00004249"/>
    </source>
</evidence>
<dbReference type="GO" id="GO:0005886">
    <property type="term" value="C:plasma membrane"/>
    <property type="evidence" value="ECO:0007669"/>
    <property type="project" value="UniProtKB-SubCell"/>
</dbReference>
<protein>
    <submittedName>
        <fullName evidence="3">Uncharacterized protein</fullName>
    </submittedName>
</protein>
<evidence type="ECO:0000256" key="2">
    <source>
        <dbReference type="SAM" id="Phobius"/>
    </source>
</evidence>
<dbReference type="InterPro" id="IPR023624">
    <property type="entry name" value="Antenna_beta_dom_sf"/>
</dbReference>
<dbReference type="Gene3D" id="1.20.5.250">
    <property type="match status" value="1"/>
</dbReference>
<dbReference type="Proteomes" id="UP000293433">
    <property type="component" value="Unassembled WGS sequence"/>
</dbReference>
<dbReference type="RefSeq" id="WP_242615408.1">
    <property type="nucleotide sequence ID" value="NZ_SGWV01000007.1"/>
</dbReference>
<keyword evidence="2" id="KW-1133">Transmembrane helix</keyword>
<keyword evidence="2" id="KW-0812">Transmembrane</keyword>
<keyword evidence="4" id="KW-1185">Reference proteome</keyword>
<organism evidence="3 4">
    <name type="scientific">Sphaerotilus mobilis</name>
    <dbReference type="NCBI Taxonomy" id="47994"/>
    <lineage>
        <taxon>Bacteria</taxon>
        <taxon>Pseudomonadati</taxon>
        <taxon>Pseudomonadota</taxon>
        <taxon>Betaproteobacteria</taxon>
        <taxon>Burkholderiales</taxon>
        <taxon>Sphaerotilaceae</taxon>
        <taxon>Sphaerotilus</taxon>
    </lineage>
</organism>
<evidence type="ECO:0000313" key="3">
    <source>
        <dbReference type="EMBL" id="RZS58527.1"/>
    </source>
</evidence>
<name>A0A4Q7LVV2_9BURK</name>
<reference evidence="3 4" key="1">
    <citation type="submission" date="2019-02" db="EMBL/GenBank/DDBJ databases">
        <title>Genomic Encyclopedia of Type Strains, Phase IV (KMG-IV): sequencing the most valuable type-strain genomes for metagenomic binning, comparative biology and taxonomic classification.</title>
        <authorList>
            <person name="Goeker M."/>
        </authorList>
    </citation>
    <scope>NUCLEOTIDE SEQUENCE [LARGE SCALE GENOMIC DNA]</scope>
    <source>
        <strain evidence="3 4">DSM 10617</strain>
    </source>
</reference>
<sequence length="75" mass="8276">MTQQTNTLSPSGLTLHDSVANEALFLLSFVVVFCVACAAQLLFVRWRSWFPGAESEKSLIKGVRAGVYTFLSHLN</sequence>
<dbReference type="AlphaFoldDB" id="A0A4Q7LVV2"/>
<comment type="caution">
    <text evidence="3">The sequence shown here is derived from an EMBL/GenBank/DDBJ whole genome shotgun (WGS) entry which is preliminary data.</text>
</comment>
<proteinExistence type="predicted"/>